<protein>
    <submittedName>
        <fullName evidence="7">ABC transporter ATP-binding protein</fullName>
    </submittedName>
</protein>
<dbReference type="PROSITE" id="PS50893">
    <property type="entry name" value="ABC_TRANSPORTER_2"/>
    <property type="match status" value="1"/>
</dbReference>
<dbReference type="InterPro" id="IPR003439">
    <property type="entry name" value="ABC_transporter-like_ATP-bd"/>
</dbReference>
<keyword evidence="8" id="KW-1185">Reference proteome</keyword>
<dbReference type="Gene3D" id="3.40.50.300">
    <property type="entry name" value="P-loop containing nucleotide triphosphate hydrolases"/>
    <property type="match status" value="1"/>
</dbReference>
<dbReference type="Proteomes" id="UP001596201">
    <property type="component" value="Unassembled WGS sequence"/>
</dbReference>
<dbReference type="SUPFAM" id="SSF52540">
    <property type="entry name" value="P-loop containing nucleoside triphosphate hydrolases"/>
    <property type="match status" value="1"/>
</dbReference>
<evidence type="ECO:0000256" key="2">
    <source>
        <dbReference type="ARBA" id="ARBA00022448"/>
    </source>
</evidence>
<evidence type="ECO:0000313" key="7">
    <source>
        <dbReference type="EMBL" id="MFC5367294.1"/>
    </source>
</evidence>
<keyword evidence="2" id="KW-0813">Transport</keyword>
<dbReference type="CDD" id="cd03230">
    <property type="entry name" value="ABC_DR_subfamily_A"/>
    <property type="match status" value="1"/>
</dbReference>
<dbReference type="AlphaFoldDB" id="A0ABD5RBC2"/>
<evidence type="ECO:0000256" key="5">
    <source>
        <dbReference type="SAM" id="MobiDB-lite"/>
    </source>
</evidence>
<feature type="region of interest" description="Disordered" evidence="5">
    <location>
        <begin position="294"/>
        <end position="327"/>
    </location>
</feature>
<dbReference type="InterPro" id="IPR050763">
    <property type="entry name" value="ABC_transporter_ATP-binding"/>
</dbReference>
<evidence type="ECO:0000256" key="4">
    <source>
        <dbReference type="ARBA" id="ARBA00022840"/>
    </source>
</evidence>
<dbReference type="Pfam" id="PF00005">
    <property type="entry name" value="ABC_tran"/>
    <property type="match status" value="1"/>
</dbReference>
<dbReference type="PANTHER" id="PTHR42711">
    <property type="entry name" value="ABC TRANSPORTER ATP-BINDING PROTEIN"/>
    <property type="match status" value="1"/>
</dbReference>
<sequence>MTPPIHLADLHKHFGDVKAVDGVSLDVEQGEIFGFLGPNGAGKSTTIRTLLGFLHPTSGTAQVLGTDSTDRAGMREVKTELGYLPSDVQFPEGVTGQQALDYYAGLKGDERREDLLADFPVPLDRKIKTYSRGNRQKLAIVQAFMHEPDLLVMDEPTAGLDPLVQERFYDFLDREVDRGATVFFSTHILSEVRRMCERVAIIREGQLVTVEEIDDLLRKSGKVVHVQSPDHLAPDDFRFEGVASVEAASGGLRLLVTGNYDELLDRLTDYHVTDLEMRETAIEDVFMHFYDEGTADTPEAMDSDTVDPTDPDGDPDAGQTEEVSPDV</sequence>
<dbReference type="SMART" id="SM00382">
    <property type="entry name" value="AAA"/>
    <property type="match status" value="1"/>
</dbReference>
<accession>A0ABD5RBC2</accession>
<comment type="similarity">
    <text evidence="1">Belongs to the ABC transporter superfamily.</text>
</comment>
<reference evidence="7 8" key="1">
    <citation type="journal article" date="2019" name="Int. J. Syst. Evol. Microbiol.">
        <title>The Global Catalogue of Microorganisms (GCM) 10K type strain sequencing project: providing services to taxonomists for standard genome sequencing and annotation.</title>
        <authorList>
            <consortium name="The Broad Institute Genomics Platform"/>
            <consortium name="The Broad Institute Genome Sequencing Center for Infectious Disease"/>
            <person name="Wu L."/>
            <person name="Ma J."/>
        </authorList>
    </citation>
    <scope>NUCLEOTIDE SEQUENCE [LARGE SCALE GENOMIC DNA]</scope>
    <source>
        <strain evidence="7 8">CGMCC 1.12237</strain>
    </source>
</reference>
<name>A0ABD5RBC2_9EURY</name>
<dbReference type="GO" id="GO:0005524">
    <property type="term" value="F:ATP binding"/>
    <property type="evidence" value="ECO:0007669"/>
    <property type="project" value="UniProtKB-KW"/>
</dbReference>
<evidence type="ECO:0000259" key="6">
    <source>
        <dbReference type="PROSITE" id="PS50893"/>
    </source>
</evidence>
<keyword evidence="3" id="KW-0547">Nucleotide-binding</keyword>
<dbReference type="EMBL" id="JBHSKX010000002">
    <property type="protein sequence ID" value="MFC5367294.1"/>
    <property type="molecule type" value="Genomic_DNA"/>
</dbReference>
<keyword evidence="4 7" id="KW-0067">ATP-binding</keyword>
<evidence type="ECO:0000313" key="8">
    <source>
        <dbReference type="Proteomes" id="UP001596201"/>
    </source>
</evidence>
<dbReference type="PANTHER" id="PTHR42711:SF5">
    <property type="entry name" value="ABC TRANSPORTER ATP-BINDING PROTEIN NATA"/>
    <property type="match status" value="1"/>
</dbReference>
<evidence type="ECO:0000256" key="3">
    <source>
        <dbReference type="ARBA" id="ARBA00022741"/>
    </source>
</evidence>
<dbReference type="InterPro" id="IPR027417">
    <property type="entry name" value="P-loop_NTPase"/>
</dbReference>
<dbReference type="InterPro" id="IPR003593">
    <property type="entry name" value="AAA+_ATPase"/>
</dbReference>
<feature type="domain" description="ABC transporter" evidence="6">
    <location>
        <begin position="5"/>
        <end position="229"/>
    </location>
</feature>
<dbReference type="RefSeq" id="WP_227229555.1">
    <property type="nucleotide sequence ID" value="NZ_JAJCVJ010000002.1"/>
</dbReference>
<organism evidence="7 8">
    <name type="scientific">Salinirubrum litoreum</name>
    <dbReference type="NCBI Taxonomy" id="1126234"/>
    <lineage>
        <taxon>Archaea</taxon>
        <taxon>Methanobacteriati</taxon>
        <taxon>Methanobacteriota</taxon>
        <taxon>Stenosarchaea group</taxon>
        <taxon>Halobacteria</taxon>
        <taxon>Halobacteriales</taxon>
        <taxon>Haloferacaceae</taxon>
        <taxon>Salinirubrum</taxon>
    </lineage>
</organism>
<comment type="caution">
    <text evidence="7">The sequence shown here is derived from an EMBL/GenBank/DDBJ whole genome shotgun (WGS) entry which is preliminary data.</text>
</comment>
<proteinExistence type="inferred from homology"/>
<gene>
    <name evidence="7" type="ORF">ACFPJ5_10100</name>
</gene>
<feature type="compositionally biased region" description="Acidic residues" evidence="5">
    <location>
        <begin position="299"/>
        <end position="315"/>
    </location>
</feature>
<evidence type="ECO:0000256" key="1">
    <source>
        <dbReference type="ARBA" id="ARBA00005417"/>
    </source>
</evidence>